<dbReference type="InterPro" id="IPR013783">
    <property type="entry name" value="Ig-like_fold"/>
</dbReference>
<feature type="domain" description="Dystroglycan-type cadherin-like" evidence="4">
    <location>
        <begin position="471"/>
        <end position="561"/>
    </location>
</feature>
<sequence>MSKIYTTMGVVYAFLIVILGSLTMRITAAGTPIAPPGQPRYLSMSITNVEDDDSYLPLMERAARAGVNSFILNVNWDHVYRKRGAAADWSQIDKEAELAKRLGCKIFLRIWVARHSDGKEGAEGWWPENVRPVSGDGVRHKDLNGFSFSAPDAVNEAKGFVRDAAEHFRPRQQAGEVVLVTVVANNAAEVGFSVDAHNPASNKNELQLFDYSFYSRKEFKEWVQAKYKTLAELNKTWGSDYSRFSDIEPPYIKGDVWSGHYGNIGLDWYLFRHFVLKRTVDGFTDVVKGVDGSYKYYNDMGSCYDGLSVLRGTLGFISINAKADGFKVNDNHHYPHRFAADLMRSNLPGRIIGNELGNDNSVDIGVYRDFINETYEHGADWFNLFGIDRDFNFARYENLIKEMASKWLNKPVQEVKPTQTVTYTLTEAIRQGTGKVQEKWRDEYAKTKTPIRVLLIEDLLDATPPANQPPLVNKIIPDQQGKVGQTFAYEIAAGTFTDPDGTIASLTARGLPDGIVLTDRKLSGTPTVSGEFAVTITARDDKGAEVSAQFRFRVNPKDNNGVNQPPVVSRIIADQQGKVGLAFNYEIAAGTFTDPDGTIASLSAKGLPDGVALTDRKLSGTPTASGEFAVTITARDDQGAEVSTQFKFRVDSKESGNVLPLVRKAIPDQQGKVGENFDYTISKETFFDPDGPIIDIVVKGQPGGLSQSGWRLSGTPTASGEFIVTVTARDSRDAIIATQFKITISPKEGANQPPLVSRIIPDQQGKVGQSFSYDIAAETFTDPDGTITGITATGLPEGLSLNGWKLAGTPTVSGEFMVTVTARDNQGATVSAQFRFKVVKNDSINKPPIVSRPIPDQQGKERQAFNYEIAKGTFTDPDGTIASITAKGLPAGIIFSEGKLSGTPGLSGEFVVTITARDDKGAEVSTQFKFRVDSKESGNVLPLVRKAIPDQQGKVGENFDYTISKETFFDPDGPIIDIVVKGQPGGLSQSGWRLSGTPTASGEFIVTVTARDSRDAIIATQFKITISPKEGANQPPLVSRIIPDQQGKVGQSFSYEIAAGTFTDPDGTITGITAKGLPEGIVLADRKLSGIPVVSGEFMVTVTARDDKGAETATQFRFRVAGKDAENKPPLVSKAIPDQKGKVGQSFTYEIAKETFVDPDGTIAGISAAGLPNGLSLNGWKITGSPLTSGEFGVTVTARDNLGAEVSTQFKISVDKASPAPTANIFSLFQAGNFLTRRFLHYMEDGDTLRGDDAKLIVNILVSPKTGAVGSYVFKMEGPYSVGSTDNRAPYGVFGDNGGVVFTAGRYTLNVKSYEKADREGAQLSDETIHFVVVDDEGNRNIPPALVKPPVELFAKVGTPFARRLPDSTFVDPDGVLTAFAFTGLPDGLKGDGTLISGTPTKEGVFTVVVRVTDNGGGAAEATFKFTVSADNLAPIAIGTIPDQTAPVNQPFSYTIPESHFSDPDGTIASVTILGLPEGLTGSGRTISGTPAKAGKYQLVAVAKDNADATVQLTFNLTVLGENRPPLVAKAINDQVADSSTVYRFVIPAGTFVDTDGKITRLEISGLPAGISAKGDTISGRPTKVGEYTVTVRAFDDKEASVQLTFRLTVYGNRPPLVAKAINDQVADSNAVYRFVIPAGTFVDTDGKITHLEISGLPAGLSAKGDTISGRPTKVGEYTVTVRAFDDKEASVQLTFRLTVYGNHPPLVAKAINDQVADSNAVYRFVIPAGTFVDTDGKITRLEISGLPAGLSAQGDTISGLPAQAGEYTVTVRAFDDKNFSVELTFKLTVRGNRPPLVAKIIEDQVASSNAVYRFVIPAGTFFDTDGKITRLEISGLPAGLSAQGDTISGRPTEVGEYTVTVRAFDDKNSSTQLTFKLTVGGGNTPPVAQPVPDLLAIMGQIFRFDVKEYFKDSDGTIASISYASALPPGITANGSLLAGNPTAAGNYPMKVTAVDDKGASITVEFMLRVERAELHIILYEPGEQPKKVREISNADIIAISTLPANLDLYVESNADVNSVSFELTGPTNKKHTDELAPFGLYGNGSGFSPQVGTYNLKVTAYRNNTVVTTRSIQFDIIKANNMPVRLGVEESDVFPAVELWKAYPNPFVNLVKVQMDGEDFTPKAVEVLSVEGKSTLLDQSKWRVERSLLEVNLTEVATRSGIYFLRITGQDGQPHTLRIMKSEKK</sequence>
<feature type="domain" description="PKD/Chitinase" evidence="3">
    <location>
        <begin position="568"/>
        <end position="653"/>
    </location>
</feature>
<feature type="domain" description="PKD/Chitinase" evidence="3">
    <location>
        <begin position="472"/>
        <end position="557"/>
    </location>
</feature>
<dbReference type="NCBIfam" id="TIGR04183">
    <property type="entry name" value="Por_Secre_tail"/>
    <property type="match status" value="1"/>
</dbReference>
<dbReference type="GO" id="GO:0005975">
    <property type="term" value="P:carbohydrate metabolic process"/>
    <property type="evidence" value="ECO:0007669"/>
    <property type="project" value="InterPro"/>
</dbReference>
<dbReference type="PANTHER" id="PTHR46343:SF2">
    <property type="entry name" value="SUSHI_VON WILLEBRAND FACTOR TYPE A_EGF_PENTRAXIN DOMAIN-CONTAINING 1"/>
    <property type="match status" value="1"/>
</dbReference>
<dbReference type="InterPro" id="IPR026444">
    <property type="entry name" value="Secre_tail"/>
</dbReference>
<dbReference type="PANTHER" id="PTHR46343">
    <property type="entry name" value="HYR DOMAIN-CONTAINING PROTEIN"/>
    <property type="match status" value="1"/>
</dbReference>
<gene>
    <name evidence="5" type="ORF">GCM10007390_44280</name>
</gene>
<dbReference type="InterPro" id="IPR017853">
    <property type="entry name" value="GH"/>
</dbReference>
<feature type="domain" description="Dystroglycan-type cadherin-like" evidence="4">
    <location>
        <begin position="1617"/>
        <end position="1706"/>
    </location>
</feature>
<dbReference type="SMART" id="SM00736">
    <property type="entry name" value="CADG"/>
    <property type="match status" value="14"/>
</dbReference>
<feature type="domain" description="Dystroglycan-type cadherin-like" evidence="4">
    <location>
        <begin position="567"/>
        <end position="657"/>
    </location>
</feature>
<dbReference type="GO" id="GO:0005509">
    <property type="term" value="F:calcium ion binding"/>
    <property type="evidence" value="ECO:0007669"/>
    <property type="project" value="InterPro"/>
</dbReference>
<dbReference type="InterPro" id="IPR006644">
    <property type="entry name" value="Cadg"/>
</dbReference>
<dbReference type="Pfam" id="PF05345">
    <property type="entry name" value="He_PIG"/>
    <property type="match status" value="15"/>
</dbReference>
<feature type="domain" description="PKD/Chitinase" evidence="3">
    <location>
        <begin position="1339"/>
        <end position="1431"/>
    </location>
</feature>
<feature type="domain" description="PKD/Chitinase" evidence="3">
    <location>
        <begin position="756"/>
        <end position="841"/>
    </location>
</feature>
<feature type="domain" description="PKD/Chitinase" evidence="3">
    <location>
        <begin position="1432"/>
        <end position="1522"/>
    </location>
</feature>
<dbReference type="InterPro" id="IPR013529">
    <property type="entry name" value="Glyco_hydro_42_N"/>
</dbReference>
<keyword evidence="2" id="KW-0326">Glycosidase</keyword>
<feature type="domain" description="Dystroglycan-type cadherin-like" evidence="4">
    <location>
        <begin position="755"/>
        <end position="845"/>
    </location>
</feature>
<dbReference type="Proteomes" id="UP000598271">
    <property type="component" value="Unassembled WGS sequence"/>
</dbReference>
<feature type="domain" description="Dystroglycan-type cadherin-like" evidence="4">
    <location>
        <begin position="1345"/>
        <end position="1435"/>
    </location>
</feature>
<dbReference type="RefSeq" id="WP_189567489.1">
    <property type="nucleotide sequence ID" value="NZ_BMXF01000005.1"/>
</dbReference>
<feature type="domain" description="PKD/Chitinase" evidence="3">
    <location>
        <begin position="1851"/>
        <end position="1973"/>
    </location>
</feature>
<feature type="domain" description="Dystroglycan-type cadherin-like" evidence="4">
    <location>
        <begin position="1436"/>
        <end position="1526"/>
    </location>
</feature>
<dbReference type="SUPFAM" id="SSF49313">
    <property type="entry name" value="Cadherin-like"/>
    <property type="match status" value="15"/>
</dbReference>
<evidence type="ECO:0000256" key="2">
    <source>
        <dbReference type="ARBA" id="ARBA00023295"/>
    </source>
</evidence>
<protein>
    <submittedName>
        <fullName evidence="5">Uncharacterized protein</fullName>
    </submittedName>
</protein>
<evidence type="ECO:0000259" key="3">
    <source>
        <dbReference type="SMART" id="SM00089"/>
    </source>
</evidence>
<dbReference type="EMBL" id="BMXF01000005">
    <property type="protein sequence ID" value="GHB84208.1"/>
    <property type="molecule type" value="Genomic_DNA"/>
</dbReference>
<feature type="domain" description="Dystroglycan-type cadherin-like" evidence="4">
    <location>
        <begin position="1527"/>
        <end position="1616"/>
    </location>
</feature>
<feature type="domain" description="Dystroglycan-type cadherin-like" evidence="4">
    <location>
        <begin position="943"/>
        <end position="1033"/>
    </location>
</feature>
<evidence type="ECO:0000256" key="1">
    <source>
        <dbReference type="ARBA" id="ARBA00022801"/>
    </source>
</evidence>
<feature type="domain" description="Dystroglycan-type cadherin-like" evidence="4">
    <location>
        <begin position="1131"/>
        <end position="1221"/>
    </location>
</feature>
<dbReference type="GO" id="GO:0009341">
    <property type="term" value="C:beta-galactosidase complex"/>
    <property type="evidence" value="ECO:0007669"/>
    <property type="project" value="InterPro"/>
</dbReference>
<keyword evidence="6" id="KW-1185">Reference proteome</keyword>
<dbReference type="Pfam" id="PF02449">
    <property type="entry name" value="Glyco_hydro_42"/>
    <property type="match status" value="1"/>
</dbReference>
<keyword evidence="1" id="KW-0378">Hydrolase</keyword>
<feature type="domain" description="Dystroglycan-type cadherin-like" evidence="4">
    <location>
        <begin position="1037"/>
        <end position="1129"/>
    </location>
</feature>
<proteinExistence type="predicted"/>
<reference evidence="5 6" key="1">
    <citation type="journal article" date="2014" name="Int. J. Syst. Evol. Microbiol.">
        <title>Complete genome sequence of Corynebacterium casei LMG S-19264T (=DSM 44701T), isolated from a smear-ripened cheese.</title>
        <authorList>
            <consortium name="US DOE Joint Genome Institute (JGI-PGF)"/>
            <person name="Walter F."/>
            <person name="Albersmeier A."/>
            <person name="Kalinowski J."/>
            <person name="Ruckert C."/>
        </authorList>
    </citation>
    <scope>NUCLEOTIDE SEQUENCE [LARGE SCALE GENOMIC DNA]</scope>
    <source>
        <strain evidence="5 6">KCTC 12866</strain>
    </source>
</reference>
<dbReference type="GO" id="GO:0004565">
    <property type="term" value="F:beta-galactosidase activity"/>
    <property type="evidence" value="ECO:0007669"/>
    <property type="project" value="InterPro"/>
</dbReference>
<dbReference type="InterPro" id="IPR022409">
    <property type="entry name" value="PKD/Chitinase_dom"/>
</dbReference>
<dbReference type="Gene3D" id="2.60.40.10">
    <property type="entry name" value="Immunoglobulins"/>
    <property type="match status" value="15"/>
</dbReference>
<dbReference type="InterPro" id="IPR015919">
    <property type="entry name" value="Cadherin-like_sf"/>
</dbReference>
<organism evidence="5 6">
    <name type="scientific">Persicitalea jodogahamensis</name>
    <dbReference type="NCBI Taxonomy" id="402147"/>
    <lineage>
        <taxon>Bacteria</taxon>
        <taxon>Pseudomonadati</taxon>
        <taxon>Bacteroidota</taxon>
        <taxon>Cytophagia</taxon>
        <taxon>Cytophagales</taxon>
        <taxon>Spirosomataceae</taxon>
        <taxon>Persicitalea</taxon>
    </lineage>
</organism>
<comment type="caution">
    <text evidence="5">The sequence shown here is derived from an EMBL/GenBank/DDBJ whole genome shotgun (WGS) entry which is preliminary data.</text>
</comment>
<feature type="domain" description="PKD/Chitinase" evidence="3">
    <location>
        <begin position="1607"/>
        <end position="1703"/>
    </location>
</feature>
<feature type="domain" description="Dystroglycan-type cadherin-like" evidence="4">
    <location>
        <begin position="1707"/>
        <end position="1796"/>
    </location>
</feature>
<dbReference type="SUPFAM" id="SSF51445">
    <property type="entry name" value="(Trans)glycosidases"/>
    <property type="match status" value="1"/>
</dbReference>
<dbReference type="GO" id="GO:0016020">
    <property type="term" value="C:membrane"/>
    <property type="evidence" value="ECO:0007669"/>
    <property type="project" value="InterPro"/>
</dbReference>
<dbReference type="SMART" id="SM00089">
    <property type="entry name" value="PKD"/>
    <property type="match status" value="7"/>
</dbReference>
<evidence type="ECO:0000313" key="6">
    <source>
        <dbReference type="Proteomes" id="UP000598271"/>
    </source>
</evidence>
<name>A0A8J3GBU1_9BACT</name>
<dbReference type="Gene3D" id="3.20.20.80">
    <property type="entry name" value="Glycosidases"/>
    <property type="match status" value="1"/>
</dbReference>
<dbReference type="InterPro" id="IPR043555">
    <property type="entry name" value="SRPX-like"/>
</dbReference>
<feature type="domain" description="Dystroglycan-type cadherin-like" evidence="4">
    <location>
        <begin position="661"/>
        <end position="751"/>
    </location>
</feature>
<evidence type="ECO:0000259" key="4">
    <source>
        <dbReference type="SMART" id="SM00736"/>
    </source>
</evidence>
<evidence type="ECO:0000313" key="5">
    <source>
        <dbReference type="EMBL" id="GHB84208.1"/>
    </source>
</evidence>
<accession>A0A8J3GBU1</accession>
<feature type="domain" description="Dystroglycan-type cadherin-like" evidence="4">
    <location>
        <begin position="849"/>
        <end position="939"/>
    </location>
</feature>
<feature type="domain" description="Dystroglycan-type cadherin-like" evidence="4">
    <location>
        <begin position="1797"/>
        <end position="1887"/>
    </location>
</feature>